<evidence type="ECO:0000313" key="2">
    <source>
        <dbReference type="EMBL" id="AML53504.1"/>
    </source>
</evidence>
<dbReference type="SUPFAM" id="SSF53098">
    <property type="entry name" value="Ribonuclease H-like"/>
    <property type="match status" value="1"/>
</dbReference>
<dbReference type="GO" id="GO:0003676">
    <property type="term" value="F:nucleic acid binding"/>
    <property type="evidence" value="ECO:0007669"/>
    <property type="project" value="InterPro"/>
</dbReference>
<protein>
    <submittedName>
        <fullName evidence="2">Integrase</fullName>
    </submittedName>
</protein>
<reference evidence="2 3" key="1">
    <citation type="submission" date="2016-02" db="EMBL/GenBank/DDBJ databases">
        <title>Complete genome sequence of Halocynthiibacter arcticus PAMC 20958t from arctic marine sediment.</title>
        <authorList>
            <person name="Lee Y.M."/>
            <person name="Baek K."/>
            <person name="Lee H.K."/>
            <person name="Shin S.C."/>
        </authorList>
    </citation>
    <scope>NUCLEOTIDE SEQUENCE [LARGE SCALE GENOMIC DNA]</scope>
    <source>
        <strain evidence="2">PAMC 20958</strain>
    </source>
</reference>
<gene>
    <name evidence="2" type="ORF">RC74_02840</name>
</gene>
<evidence type="ECO:0000259" key="1">
    <source>
        <dbReference type="PROSITE" id="PS50994"/>
    </source>
</evidence>
<dbReference type="NCBIfam" id="NF033516">
    <property type="entry name" value="transpos_IS3"/>
    <property type="match status" value="1"/>
</dbReference>
<proteinExistence type="predicted"/>
<dbReference type="InterPro" id="IPR012337">
    <property type="entry name" value="RNaseH-like_sf"/>
</dbReference>
<dbReference type="AlphaFoldDB" id="A0A126V599"/>
<dbReference type="GO" id="GO:0015074">
    <property type="term" value="P:DNA integration"/>
    <property type="evidence" value="ECO:0007669"/>
    <property type="project" value="InterPro"/>
</dbReference>
<dbReference type="EMBL" id="CP014327">
    <property type="protein sequence ID" value="AML53504.1"/>
    <property type="molecule type" value="Genomic_DNA"/>
</dbReference>
<dbReference type="PANTHER" id="PTHR47515:SF1">
    <property type="entry name" value="BLR2054 PROTEIN"/>
    <property type="match status" value="1"/>
</dbReference>
<dbReference type="Proteomes" id="UP000070371">
    <property type="component" value="Chromosome"/>
</dbReference>
<dbReference type="InterPro" id="IPR025948">
    <property type="entry name" value="HTH-like_dom"/>
</dbReference>
<dbReference type="Pfam" id="PF00665">
    <property type="entry name" value="rve"/>
    <property type="match status" value="1"/>
</dbReference>
<sequence>MDHVRQTLSVSERRVCRTLGQHRSTQRKVPCGLPDEERLTEDIIALTKEFGRYGYRIITGMLNNSGWHVNHKRVERIWRREGLKVPQKQPKKGRLWLNDGSCVRLRAERPNHVWSYDFVQDRTHDGRVFRTLNIIDEFTREALVIRVKRRLNSTDVVDALTDLFILRGPPEFIRSDNGAEFIAKKVRAWIGAVGAKTAFIAPGSPWENGYCESFNSRFRDELLNGEVFYTLREAQILIERWRHSRAATVFARQPESLM</sequence>
<name>A0A126V599_9RHOB</name>
<dbReference type="PROSITE" id="PS50994">
    <property type="entry name" value="INTEGRASE"/>
    <property type="match status" value="1"/>
</dbReference>
<keyword evidence="3" id="KW-1185">Reference proteome</keyword>
<organism evidence="2 3">
    <name type="scientific">Falsihalocynthiibacter arcticus</name>
    <dbReference type="NCBI Taxonomy" id="1579316"/>
    <lineage>
        <taxon>Bacteria</taxon>
        <taxon>Pseudomonadati</taxon>
        <taxon>Pseudomonadota</taxon>
        <taxon>Alphaproteobacteria</taxon>
        <taxon>Rhodobacterales</taxon>
        <taxon>Roseobacteraceae</taxon>
        <taxon>Falsihalocynthiibacter</taxon>
    </lineage>
</organism>
<dbReference type="InterPro" id="IPR048020">
    <property type="entry name" value="Transpos_IS3"/>
</dbReference>
<dbReference type="Pfam" id="PF13276">
    <property type="entry name" value="HTH_21"/>
    <property type="match status" value="1"/>
</dbReference>
<dbReference type="InterPro" id="IPR036397">
    <property type="entry name" value="RNaseH_sf"/>
</dbReference>
<dbReference type="Gene3D" id="3.30.420.10">
    <property type="entry name" value="Ribonuclease H-like superfamily/Ribonuclease H"/>
    <property type="match status" value="1"/>
</dbReference>
<accession>A0A126V599</accession>
<dbReference type="PANTHER" id="PTHR47515">
    <property type="entry name" value="LOW CALCIUM RESPONSE LOCUS PROTEIN T"/>
    <property type="match status" value="1"/>
</dbReference>
<feature type="domain" description="Integrase catalytic" evidence="1">
    <location>
        <begin position="106"/>
        <end position="258"/>
    </location>
</feature>
<dbReference type="STRING" id="1579316.RC74_02840"/>
<evidence type="ECO:0000313" key="3">
    <source>
        <dbReference type="Proteomes" id="UP000070371"/>
    </source>
</evidence>
<dbReference type="InterPro" id="IPR001584">
    <property type="entry name" value="Integrase_cat-core"/>
</dbReference>
<dbReference type="KEGG" id="hat:RC74_02840"/>